<accession>A0AAV3YN82</accession>
<dbReference type="Proteomes" id="UP000735302">
    <property type="component" value="Unassembled WGS sequence"/>
</dbReference>
<organism evidence="1 2">
    <name type="scientific">Plakobranchus ocellatus</name>
    <dbReference type="NCBI Taxonomy" id="259542"/>
    <lineage>
        <taxon>Eukaryota</taxon>
        <taxon>Metazoa</taxon>
        <taxon>Spiralia</taxon>
        <taxon>Lophotrochozoa</taxon>
        <taxon>Mollusca</taxon>
        <taxon>Gastropoda</taxon>
        <taxon>Heterobranchia</taxon>
        <taxon>Euthyneura</taxon>
        <taxon>Panpulmonata</taxon>
        <taxon>Sacoglossa</taxon>
        <taxon>Placobranchoidea</taxon>
        <taxon>Plakobranchidae</taxon>
        <taxon>Plakobranchus</taxon>
    </lineage>
</organism>
<protein>
    <submittedName>
        <fullName evidence="1">ATP synthase subunit epsilon, mitochondrial</fullName>
    </submittedName>
</protein>
<dbReference type="AlphaFoldDB" id="A0AAV3YN82"/>
<dbReference type="EMBL" id="BLXT01001274">
    <property type="protein sequence ID" value="GFN84017.1"/>
    <property type="molecule type" value="Genomic_DNA"/>
</dbReference>
<reference evidence="1 2" key="1">
    <citation type="journal article" date="2021" name="Elife">
        <title>Chloroplast acquisition without the gene transfer in kleptoplastic sea slugs, Plakobranchus ocellatus.</title>
        <authorList>
            <person name="Maeda T."/>
            <person name="Takahashi S."/>
            <person name="Yoshida T."/>
            <person name="Shimamura S."/>
            <person name="Takaki Y."/>
            <person name="Nagai Y."/>
            <person name="Toyoda A."/>
            <person name="Suzuki Y."/>
            <person name="Arimoto A."/>
            <person name="Ishii H."/>
            <person name="Satoh N."/>
            <person name="Nishiyama T."/>
            <person name="Hasebe M."/>
            <person name="Maruyama T."/>
            <person name="Minagawa J."/>
            <person name="Obokata J."/>
            <person name="Shigenobu S."/>
        </authorList>
    </citation>
    <scope>NUCLEOTIDE SEQUENCE [LARGE SCALE GENOMIC DNA]</scope>
</reference>
<sequence>MAGESFSVVTRRKTKKIQTIKLHLHFSSQCRDSLKMTVGDLQECCKLECFKGRDKNEMPISFTCTGTLLAFYEINNKSQTQPLIDLKVQDLDYSPKTGPA</sequence>
<gene>
    <name evidence="1" type="ORF">PoB_001052300</name>
</gene>
<evidence type="ECO:0000313" key="1">
    <source>
        <dbReference type="EMBL" id="GFN84017.1"/>
    </source>
</evidence>
<evidence type="ECO:0000313" key="2">
    <source>
        <dbReference type="Proteomes" id="UP000735302"/>
    </source>
</evidence>
<comment type="caution">
    <text evidence="1">The sequence shown here is derived from an EMBL/GenBank/DDBJ whole genome shotgun (WGS) entry which is preliminary data.</text>
</comment>
<keyword evidence="2" id="KW-1185">Reference proteome</keyword>
<name>A0AAV3YN82_9GAST</name>
<proteinExistence type="predicted"/>